<dbReference type="Pfam" id="PF08264">
    <property type="entry name" value="Anticodon_1"/>
    <property type="match status" value="1"/>
</dbReference>
<feature type="domain" description="Methionyl/Valyl/Leucyl/Isoleucyl-tRNA synthetase anticodon-binding" evidence="11">
    <location>
        <begin position="687"/>
        <end position="828"/>
    </location>
</feature>
<keyword evidence="6 8" id="KW-0030">Aminoacyl-tRNA synthetase</keyword>
<evidence type="ECO:0000256" key="2">
    <source>
        <dbReference type="ARBA" id="ARBA00022598"/>
    </source>
</evidence>
<dbReference type="Proteomes" id="UP000547528">
    <property type="component" value="Unassembled WGS sequence"/>
</dbReference>
<comment type="subcellular location">
    <subcellularLocation>
        <location evidence="8">Cytoplasm</location>
    </subcellularLocation>
</comment>
<keyword evidence="4 8" id="KW-0067">ATP-binding</keyword>
<dbReference type="InterPro" id="IPR002300">
    <property type="entry name" value="aa-tRNA-synth_Ia"/>
</dbReference>
<keyword evidence="3 8" id="KW-0547">Nucleotide-binding</keyword>
<evidence type="ECO:0000256" key="3">
    <source>
        <dbReference type="ARBA" id="ARBA00022741"/>
    </source>
</evidence>
<feature type="domain" description="Aminoacyl-tRNA synthetase class Ia" evidence="10">
    <location>
        <begin position="137"/>
        <end position="635"/>
    </location>
</feature>
<comment type="subunit">
    <text evidence="8">Monomer.</text>
</comment>
<comment type="domain">
    <text evidence="8">ValRS has two distinct active sites: one for aminoacylation and one for editing. The misactivated threonine is translocated from the active site to the editing site.</text>
</comment>
<evidence type="ECO:0000313" key="12">
    <source>
        <dbReference type="EMBL" id="MBB3667264.1"/>
    </source>
</evidence>
<protein>
    <recommendedName>
        <fullName evidence="8">Valine--tRNA ligase</fullName>
        <ecNumber evidence="8">6.1.1.9</ecNumber>
    </recommendedName>
    <alternativeName>
        <fullName evidence="8">Valyl-tRNA synthetase</fullName>
        <shortName evidence="8">ValRS</shortName>
    </alternativeName>
</protein>
<feature type="region of interest" description="Disordered" evidence="9">
    <location>
        <begin position="1"/>
        <end position="21"/>
    </location>
</feature>
<feature type="short sequence motif" description="'KMSKS' region" evidence="8">
    <location>
        <begin position="597"/>
        <end position="601"/>
    </location>
</feature>
<keyword evidence="2 8" id="KW-0436">Ligase</keyword>
<dbReference type="NCBIfam" id="NF009687">
    <property type="entry name" value="PRK13208.1"/>
    <property type="match status" value="1"/>
</dbReference>
<dbReference type="PRINTS" id="PR00986">
    <property type="entry name" value="TRNASYNTHVAL"/>
</dbReference>
<name>A0A7W5TVE1_9MICC</name>
<dbReference type="PROSITE" id="PS00178">
    <property type="entry name" value="AA_TRNA_LIGASE_I"/>
    <property type="match status" value="1"/>
</dbReference>
<comment type="similarity">
    <text evidence="8">Belongs to the class-I aminoacyl-tRNA synthetase family. ValS type 2 subfamily.</text>
</comment>
<gene>
    <name evidence="8" type="primary">valS</name>
    <name evidence="12" type="ORF">FHX47_000857</name>
</gene>
<keyword evidence="13" id="KW-1185">Reference proteome</keyword>
<evidence type="ECO:0000313" key="13">
    <source>
        <dbReference type="Proteomes" id="UP000547528"/>
    </source>
</evidence>
<evidence type="ECO:0000259" key="10">
    <source>
        <dbReference type="Pfam" id="PF00133"/>
    </source>
</evidence>
<dbReference type="InterPro" id="IPR013155">
    <property type="entry name" value="M/V/L/I-tRNA-synth_anticd-bd"/>
</dbReference>
<evidence type="ECO:0000256" key="7">
    <source>
        <dbReference type="ARBA" id="ARBA00047552"/>
    </source>
</evidence>
<organism evidence="12 13">
    <name type="scientific">Garicola koreensis</name>
    <dbReference type="NCBI Taxonomy" id="1262554"/>
    <lineage>
        <taxon>Bacteria</taxon>
        <taxon>Bacillati</taxon>
        <taxon>Actinomycetota</taxon>
        <taxon>Actinomycetes</taxon>
        <taxon>Micrococcales</taxon>
        <taxon>Micrococcaceae</taxon>
        <taxon>Garicola</taxon>
    </lineage>
</organism>
<dbReference type="PANTHER" id="PTHR11946:SF93">
    <property type="entry name" value="VALINE--TRNA LIGASE, CHLOROPLASTIC_MITOCHONDRIAL 2"/>
    <property type="match status" value="1"/>
</dbReference>
<dbReference type="PANTHER" id="PTHR11946">
    <property type="entry name" value="VALYL-TRNA SYNTHETASES"/>
    <property type="match status" value="1"/>
</dbReference>
<dbReference type="Gene3D" id="3.40.50.620">
    <property type="entry name" value="HUPs"/>
    <property type="match status" value="2"/>
</dbReference>
<evidence type="ECO:0000256" key="9">
    <source>
        <dbReference type="SAM" id="MobiDB-lite"/>
    </source>
</evidence>
<dbReference type="InterPro" id="IPR009080">
    <property type="entry name" value="tRNAsynth_Ia_anticodon-bd"/>
</dbReference>
<dbReference type="NCBIfam" id="NF000540">
    <property type="entry name" value="alt_ValS"/>
    <property type="match status" value="1"/>
</dbReference>
<dbReference type="InterPro" id="IPR014729">
    <property type="entry name" value="Rossmann-like_a/b/a_fold"/>
</dbReference>
<dbReference type="InterPro" id="IPR033705">
    <property type="entry name" value="Anticodon_Ia_Val"/>
</dbReference>
<feature type="region of interest" description="Disordered" evidence="9">
    <location>
        <begin position="482"/>
        <end position="505"/>
    </location>
</feature>
<dbReference type="GO" id="GO:0004832">
    <property type="term" value="F:valine-tRNA ligase activity"/>
    <property type="evidence" value="ECO:0007669"/>
    <property type="project" value="UniProtKB-UniRule"/>
</dbReference>
<evidence type="ECO:0000256" key="4">
    <source>
        <dbReference type="ARBA" id="ARBA00022840"/>
    </source>
</evidence>
<dbReference type="SUPFAM" id="SSF52374">
    <property type="entry name" value="Nucleotidylyl transferase"/>
    <property type="match status" value="1"/>
</dbReference>
<feature type="short sequence motif" description="'HIGH' region" evidence="8">
    <location>
        <begin position="63"/>
        <end position="73"/>
    </location>
</feature>
<comment type="caution">
    <text evidence="12">The sequence shown here is derived from an EMBL/GenBank/DDBJ whole genome shotgun (WGS) entry which is preliminary data.</text>
</comment>
<dbReference type="AlphaFoldDB" id="A0A7W5TVE1"/>
<keyword evidence="5 8" id="KW-0648">Protein biosynthesis</keyword>
<dbReference type="Gene3D" id="1.10.730.10">
    <property type="entry name" value="Isoleucyl-tRNA Synthetase, Domain 1"/>
    <property type="match status" value="1"/>
</dbReference>
<evidence type="ECO:0000256" key="5">
    <source>
        <dbReference type="ARBA" id="ARBA00022917"/>
    </source>
</evidence>
<dbReference type="InterPro" id="IPR002303">
    <property type="entry name" value="Valyl-tRNA_ligase"/>
</dbReference>
<reference evidence="12 13" key="1">
    <citation type="submission" date="2020-08" db="EMBL/GenBank/DDBJ databases">
        <title>Sequencing the genomes of 1000 actinobacteria strains.</title>
        <authorList>
            <person name="Klenk H.-P."/>
        </authorList>
    </citation>
    <scope>NUCLEOTIDE SEQUENCE [LARGE SCALE GENOMIC DNA]</scope>
    <source>
        <strain evidence="12 13">DSM 28238</strain>
    </source>
</reference>
<dbReference type="SUPFAM" id="SSF47323">
    <property type="entry name" value="Anticodon-binding domain of a subclass of class I aminoacyl-tRNA synthetases"/>
    <property type="match status" value="1"/>
</dbReference>
<dbReference type="InterPro" id="IPR022874">
    <property type="entry name" value="Valine-tRNA_ligase_type_2"/>
</dbReference>
<proteinExistence type="inferred from homology"/>
<dbReference type="InterPro" id="IPR001412">
    <property type="entry name" value="aa-tRNA-synth_I_CS"/>
</dbReference>
<dbReference type="Pfam" id="PF00133">
    <property type="entry name" value="tRNA-synt_1"/>
    <property type="match status" value="2"/>
</dbReference>
<comment type="function">
    <text evidence="8">Catalyzes the attachment of valine to tRNA(Val). As ValRS can inadvertently accommodate and process structurally similar amino acids such as threonine, to avoid such errors, it has a 'posttransfer' editing activity that hydrolyzes mischarged Thr-tRNA(Val) in a tRNA-dependent manner.</text>
</comment>
<dbReference type="CDD" id="cd07962">
    <property type="entry name" value="Anticodon_Ia_Val"/>
    <property type="match status" value="1"/>
</dbReference>
<dbReference type="RefSeq" id="WP_183357606.1">
    <property type="nucleotide sequence ID" value="NZ_BAABKR010000001.1"/>
</dbReference>
<dbReference type="EMBL" id="JACIBT010000001">
    <property type="protein sequence ID" value="MBB3667264.1"/>
    <property type="molecule type" value="Genomic_DNA"/>
</dbReference>
<evidence type="ECO:0000256" key="1">
    <source>
        <dbReference type="ARBA" id="ARBA00022490"/>
    </source>
</evidence>
<accession>A0A7W5TVE1</accession>
<dbReference type="SUPFAM" id="SSF50677">
    <property type="entry name" value="ValRS/IleRS/LeuRS editing domain"/>
    <property type="match status" value="1"/>
</dbReference>
<dbReference type="EC" id="6.1.1.9" evidence="8"/>
<dbReference type="GO" id="GO:0005829">
    <property type="term" value="C:cytosol"/>
    <property type="evidence" value="ECO:0007669"/>
    <property type="project" value="TreeGrafter"/>
</dbReference>
<feature type="binding site" evidence="8">
    <location>
        <position position="600"/>
    </location>
    <ligand>
        <name>ATP</name>
        <dbReference type="ChEBI" id="CHEBI:30616"/>
    </ligand>
</feature>
<sequence>MAENFEGTDTPARPHAHTPAVPEKPALEGLEAKLDAAWQAEQLYHFDESASREQVYSIDTPPPTASGSLHVGHVFSYTQTDVVARFKRMNGYEVFYPLGWDDNGLPTERRVQNYYGVRCDPAVAYDPHYTPPEKPAKNQRDWDAISRRNFIELCEELTLEDEKVFEDLFTRLGLSVDWQQSYRTIDDDSRATSQRAFLRDVHSGNAYTAEAPTLWDITFRTAVAQAELEAKERPSAYHRYPFFTANGEKVFVETTRPELLPACVALVAHPEDERYQHLFGQMVTSPIFGVDVEVKAHHLADPEKGSGIAMICTFGDMTDVTWWRELQLPIRALIGRDGRFSRETPQWITSESGITAYQRMAGKTVHSAKEAVVELLTENDLLDGEPEPITHAVAFYEKGDKPLEVVTSRQWYIRNGGRDADRRAQLINRGRQVQWHPSFMRSRYENWVEGLNGDWLISRQRFFGVPIPVWYRLDDDANPDYQDPILPEESQLPVDPSSDPAPGLSEDLRGVPGGFVGEQDVLDTWATSSLTPQIAGKWERDNDFFARVFPYDLRPQGHDIIRTWLFSTMVRAHSLHETIPWTHTALSGWILDPERKKMSKSKGNVVVPDDLLVRFGTDAVRYWAASAKLGADTAFEEAQMKIGRRLAIKLLNASKFAFGMGVTEAHIVAGETGSGESGAAVITEPLDRSVLAQLRDVVAQATEHFENYDYARALGVVEHFFWEFTDDYVELVKDRAYGSHGEAGQASVRATMATVLDKLLRLFAPIMPFAADEVWRWWRSGSVHGAAWPQAGDLDAVAGDPTILGSVSEALSGLRRAKSDAKVKQRTEILSGRVTGPAEELGHVEAALSDLQAATKARSLDLISEGEAAQEIEVSDVVLAEAEQPA</sequence>
<evidence type="ECO:0000259" key="11">
    <source>
        <dbReference type="Pfam" id="PF08264"/>
    </source>
</evidence>
<dbReference type="GO" id="GO:0006438">
    <property type="term" value="P:valyl-tRNA aminoacylation"/>
    <property type="evidence" value="ECO:0007669"/>
    <property type="project" value="UniProtKB-UniRule"/>
</dbReference>
<evidence type="ECO:0000256" key="6">
    <source>
        <dbReference type="ARBA" id="ARBA00023146"/>
    </source>
</evidence>
<feature type="domain" description="Aminoacyl-tRNA synthetase class Ia" evidence="10">
    <location>
        <begin position="36"/>
        <end position="117"/>
    </location>
</feature>
<dbReference type="HAMAP" id="MF_02005">
    <property type="entry name" value="Val_tRNA_synth_type2"/>
    <property type="match status" value="1"/>
</dbReference>
<dbReference type="InterPro" id="IPR048044">
    <property type="entry name" value="Valyl-tRNA_ligase_actino"/>
</dbReference>
<evidence type="ECO:0000256" key="8">
    <source>
        <dbReference type="HAMAP-Rule" id="MF_02005"/>
    </source>
</evidence>
<dbReference type="GO" id="GO:0002161">
    <property type="term" value="F:aminoacyl-tRNA deacylase activity"/>
    <property type="evidence" value="ECO:0007669"/>
    <property type="project" value="InterPro"/>
</dbReference>
<dbReference type="GO" id="GO:0005524">
    <property type="term" value="F:ATP binding"/>
    <property type="evidence" value="ECO:0007669"/>
    <property type="project" value="UniProtKB-UniRule"/>
</dbReference>
<keyword evidence="1 8" id="KW-0963">Cytoplasm</keyword>
<comment type="catalytic activity">
    <reaction evidence="7 8">
        <text>tRNA(Val) + L-valine + ATP = L-valyl-tRNA(Val) + AMP + diphosphate</text>
        <dbReference type="Rhea" id="RHEA:10704"/>
        <dbReference type="Rhea" id="RHEA-COMP:9672"/>
        <dbReference type="Rhea" id="RHEA-COMP:9708"/>
        <dbReference type="ChEBI" id="CHEBI:30616"/>
        <dbReference type="ChEBI" id="CHEBI:33019"/>
        <dbReference type="ChEBI" id="CHEBI:57762"/>
        <dbReference type="ChEBI" id="CHEBI:78442"/>
        <dbReference type="ChEBI" id="CHEBI:78537"/>
        <dbReference type="ChEBI" id="CHEBI:456215"/>
        <dbReference type="EC" id="6.1.1.9"/>
    </reaction>
</comment>
<dbReference type="InterPro" id="IPR009008">
    <property type="entry name" value="Val/Leu/Ile-tRNA-synth_edit"/>
</dbReference>